<dbReference type="Proteomes" id="UP000289738">
    <property type="component" value="Chromosome A07"/>
</dbReference>
<evidence type="ECO:0000313" key="2">
    <source>
        <dbReference type="Proteomes" id="UP000289738"/>
    </source>
</evidence>
<keyword evidence="2" id="KW-1185">Reference proteome</keyword>
<dbReference type="EMBL" id="SDMP01000007">
    <property type="protein sequence ID" value="RYR47675.1"/>
    <property type="molecule type" value="Genomic_DNA"/>
</dbReference>
<name>A0A445C9Q8_ARAHY</name>
<organism evidence="1 2">
    <name type="scientific">Arachis hypogaea</name>
    <name type="common">Peanut</name>
    <dbReference type="NCBI Taxonomy" id="3818"/>
    <lineage>
        <taxon>Eukaryota</taxon>
        <taxon>Viridiplantae</taxon>
        <taxon>Streptophyta</taxon>
        <taxon>Embryophyta</taxon>
        <taxon>Tracheophyta</taxon>
        <taxon>Spermatophyta</taxon>
        <taxon>Magnoliopsida</taxon>
        <taxon>eudicotyledons</taxon>
        <taxon>Gunneridae</taxon>
        <taxon>Pentapetalae</taxon>
        <taxon>rosids</taxon>
        <taxon>fabids</taxon>
        <taxon>Fabales</taxon>
        <taxon>Fabaceae</taxon>
        <taxon>Papilionoideae</taxon>
        <taxon>50 kb inversion clade</taxon>
        <taxon>dalbergioids sensu lato</taxon>
        <taxon>Dalbergieae</taxon>
        <taxon>Pterocarpus clade</taxon>
        <taxon>Arachis</taxon>
    </lineage>
</organism>
<accession>A0A445C9Q8</accession>
<dbReference type="AlphaFoldDB" id="A0A445C9Q8"/>
<sequence length="176" mass="20154">MTTASKQIIEKKKQKETIQDRNTSRVVIITVYKESLKPRSTRKQSLGFIKKTKPNSTHGYDRRAQLLAHSRQLRNHALARSKKVPSPIIQLQTKNKKKMGFWLTRPVRICSCSPSRYTALYSASGGGGGGWCRYERVTSEENKERNPSKNRKFGQARPSFLSRVAKMLKELSCKEI</sequence>
<protein>
    <submittedName>
        <fullName evidence="1">Uncharacterized protein</fullName>
    </submittedName>
</protein>
<dbReference type="Gramene" id="arahy.Tifrunner.gnm2.ann2.Ah17g451600.1">
    <property type="protein sequence ID" value="arahy.Tifrunner.gnm2.ann2.Ah17g451600.1-CDS"/>
    <property type="gene ID" value="arahy.Tifrunner.gnm2.ann2.Ah17g451600"/>
</dbReference>
<gene>
    <name evidence="1" type="ORF">Ahy_A07g033620</name>
</gene>
<proteinExistence type="predicted"/>
<comment type="caution">
    <text evidence="1">The sequence shown here is derived from an EMBL/GenBank/DDBJ whole genome shotgun (WGS) entry which is preliminary data.</text>
</comment>
<reference evidence="1 2" key="1">
    <citation type="submission" date="2019-01" db="EMBL/GenBank/DDBJ databases">
        <title>Sequencing of cultivated peanut Arachis hypogaea provides insights into genome evolution and oil improvement.</title>
        <authorList>
            <person name="Chen X."/>
        </authorList>
    </citation>
    <scope>NUCLEOTIDE SEQUENCE [LARGE SCALE GENOMIC DNA]</scope>
    <source>
        <strain evidence="2">cv. Fuhuasheng</strain>
        <tissue evidence="1">Leaves</tissue>
    </source>
</reference>
<evidence type="ECO:0000313" key="1">
    <source>
        <dbReference type="EMBL" id="RYR47675.1"/>
    </source>
</evidence>